<dbReference type="EMBL" id="JBCLSQ010000008">
    <property type="protein sequence ID" value="MEY8537675.1"/>
    <property type="molecule type" value="Genomic_DNA"/>
</dbReference>
<reference evidence="2 3" key="1">
    <citation type="submission" date="2024-03" db="EMBL/GenBank/DDBJ databases">
        <title>Mouse gut bacterial collection (mGBC) of GemPharmatech.</title>
        <authorList>
            <person name="He Y."/>
            <person name="Dong L."/>
            <person name="Wu D."/>
            <person name="Gao X."/>
            <person name="Lin Z."/>
        </authorList>
    </citation>
    <scope>NUCLEOTIDE SEQUENCE [LARGE SCALE GENOMIC DNA]</scope>
    <source>
        <strain evidence="2 3">20-218</strain>
    </source>
</reference>
<protein>
    <submittedName>
        <fullName evidence="2">Uncharacterized protein</fullName>
    </submittedName>
</protein>
<proteinExistence type="predicted"/>
<gene>
    <name evidence="2" type="ORF">AALM99_04355</name>
</gene>
<dbReference type="Proteomes" id="UP001565242">
    <property type="component" value="Unassembled WGS sequence"/>
</dbReference>
<evidence type="ECO:0000256" key="1">
    <source>
        <dbReference type="SAM" id="Coils"/>
    </source>
</evidence>
<evidence type="ECO:0000313" key="2">
    <source>
        <dbReference type="EMBL" id="MEY8537675.1"/>
    </source>
</evidence>
<keyword evidence="1" id="KW-0175">Coiled coil</keyword>
<feature type="coiled-coil region" evidence="1">
    <location>
        <begin position="73"/>
        <end position="112"/>
    </location>
</feature>
<organism evidence="2 3">
    <name type="scientific">Lactococcus muris</name>
    <dbReference type="NCBI Taxonomy" id="2941330"/>
    <lineage>
        <taxon>Bacteria</taxon>
        <taxon>Bacillati</taxon>
        <taxon>Bacillota</taxon>
        <taxon>Bacilli</taxon>
        <taxon>Lactobacillales</taxon>
        <taxon>Streptococcaceae</taxon>
        <taxon>Lactococcus</taxon>
    </lineage>
</organism>
<accession>A0ABV4D8C4</accession>
<name>A0ABV4D8C4_9LACT</name>
<evidence type="ECO:0000313" key="3">
    <source>
        <dbReference type="Proteomes" id="UP001565242"/>
    </source>
</evidence>
<comment type="caution">
    <text evidence="2">The sequence shown here is derived from an EMBL/GenBank/DDBJ whole genome shotgun (WGS) entry which is preliminary data.</text>
</comment>
<keyword evidence="3" id="KW-1185">Reference proteome</keyword>
<dbReference type="RefSeq" id="WP_369917993.1">
    <property type="nucleotide sequence ID" value="NZ_JBCLSQ010000008.1"/>
</dbReference>
<sequence>MAKEKHAEALFLLNRELAQEEQSQDELYQEEKHIYHQVEQFQEDMNRLFRQEESYYSELQKQGALSSPMDFALNEIKREIKSLTERQKELLTNAYRLERNKKQAKIEQLQKERTHLM</sequence>